<sequence>MLDLFLSLPTRGGESETYTREQGDVIGNTANDDSIRQGVSGIGGNIEGIGQASGDNQGDLLEFISTILNYFLGLCAFIALIYLL</sequence>
<feature type="transmembrane region" description="Helical" evidence="1">
    <location>
        <begin position="63"/>
        <end position="83"/>
    </location>
</feature>
<keyword evidence="3" id="KW-1185">Reference proteome</keyword>
<keyword evidence="1" id="KW-0812">Transmembrane</keyword>
<evidence type="ECO:0000313" key="3">
    <source>
        <dbReference type="Proteomes" id="UP000680365"/>
    </source>
</evidence>
<comment type="caution">
    <text evidence="2">The sequence shown here is derived from an EMBL/GenBank/DDBJ whole genome shotgun (WGS) entry which is preliminary data.</text>
</comment>
<dbReference type="Proteomes" id="UP000680365">
    <property type="component" value="Unassembled WGS sequence"/>
</dbReference>
<keyword evidence="1" id="KW-0472">Membrane</keyword>
<organism evidence="2 3">
    <name type="scientific">Candidatus Vampirococcus lugosii</name>
    <dbReference type="NCBI Taxonomy" id="2789015"/>
    <lineage>
        <taxon>Bacteria</taxon>
        <taxon>Candidatus Absconditibacteriota</taxon>
        <taxon>Vampirococcus</taxon>
    </lineage>
</organism>
<dbReference type="EMBL" id="JAEDAM010000094">
    <property type="protein sequence ID" value="MBS8122420.1"/>
    <property type="molecule type" value="Genomic_DNA"/>
</dbReference>
<reference evidence="2 3" key="1">
    <citation type="journal article" date="2021" name="Nat. Commun.">
        <title>Reductive evolution and unique predatory mode in the CPR bacterium Vampirococcus lugosii.</title>
        <authorList>
            <person name="Moreira D."/>
            <person name="Zivanovic Y."/>
            <person name="Lopez-Archilla A.I."/>
            <person name="Iniesto M."/>
            <person name="Lopez-Garcia P."/>
        </authorList>
    </citation>
    <scope>NUCLEOTIDE SEQUENCE [LARGE SCALE GENOMIC DNA]</scope>
    <source>
        <strain evidence="2">Chiprana</strain>
    </source>
</reference>
<evidence type="ECO:0000256" key="1">
    <source>
        <dbReference type="SAM" id="Phobius"/>
    </source>
</evidence>
<name>A0ABS5QMI3_9BACT</name>
<keyword evidence="1" id="KW-1133">Transmembrane helix</keyword>
<accession>A0ABS5QMI3</accession>
<dbReference type="RefSeq" id="WP_213349849.1">
    <property type="nucleotide sequence ID" value="NZ_JAEDAM010000094.1"/>
</dbReference>
<feature type="non-terminal residue" evidence="2">
    <location>
        <position position="84"/>
    </location>
</feature>
<protein>
    <submittedName>
        <fullName evidence="2">Uncharacterized protein</fullName>
    </submittedName>
</protein>
<gene>
    <name evidence="2" type="ORF">VAMP_516n46</name>
</gene>
<evidence type="ECO:0000313" key="2">
    <source>
        <dbReference type="EMBL" id="MBS8122420.1"/>
    </source>
</evidence>
<proteinExistence type="predicted"/>